<proteinExistence type="inferred from homology"/>
<dbReference type="PANTHER" id="PTHR43744">
    <property type="entry name" value="ABC TRANSPORTER PERMEASE PROTEIN MG189-RELATED-RELATED"/>
    <property type="match status" value="1"/>
</dbReference>
<evidence type="ECO:0000256" key="6">
    <source>
        <dbReference type="ARBA" id="ARBA00023136"/>
    </source>
</evidence>
<feature type="transmembrane region" description="Helical" evidence="7">
    <location>
        <begin position="268"/>
        <end position="287"/>
    </location>
</feature>
<feature type="transmembrane region" description="Helical" evidence="7">
    <location>
        <begin position="333"/>
        <end position="353"/>
    </location>
</feature>
<dbReference type="OrthoDB" id="9787837at2"/>
<accession>A0A2K9BQR8</accession>
<keyword evidence="3" id="KW-1003">Cell membrane</keyword>
<evidence type="ECO:0000256" key="7">
    <source>
        <dbReference type="RuleBase" id="RU363032"/>
    </source>
</evidence>
<evidence type="ECO:0000256" key="2">
    <source>
        <dbReference type="ARBA" id="ARBA00022448"/>
    </source>
</evidence>
<dbReference type="GO" id="GO:0055085">
    <property type="term" value="P:transmembrane transport"/>
    <property type="evidence" value="ECO:0007669"/>
    <property type="project" value="InterPro"/>
</dbReference>
<evidence type="ECO:0000256" key="1">
    <source>
        <dbReference type="ARBA" id="ARBA00004651"/>
    </source>
</evidence>
<feature type="domain" description="ABC transmembrane type-1" evidence="8">
    <location>
        <begin position="264"/>
        <end position="470"/>
    </location>
</feature>
<name>A0A2K9BQR8_9MOLU</name>
<protein>
    <submittedName>
        <fullName evidence="9">Carbohydrate ABC transporter permease</fullName>
    </submittedName>
</protein>
<dbReference type="AlphaFoldDB" id="A0A2K9BQR8"/>
<dbReference type="InterPro" id="IPR035906">
    <property type="entry name" value="MetI-like_sf"/>
</dbReference>
<sequence>MKTKKSLIKVLLGVLVGFAPIILLVISIPSYISNQSILALIVMIIGILWLGMFFVSKSIRFKNAKNFSIHNHDELSEEYTLGEVNAKYAFLKATIINFWNEKMSNANTRAEKRLFRHEKFLALNSNDHEWQAGISDVTNNKIIHIRYGVRFAILAKARKINDFARNFGFNRYVNNKRIFTASMAGEVWWQALGINTIRGIFLAFMGIIVIFPFYWMLSISFRTSNEIQEGVTGILPIWPKEWSTQAYNFLFNNPSSKVAVGQYIRNSFLIAGISTVTQIVVSLFAGYGLSQYNTRGKEWLIIIMLSTMMLPGEALLIGQYIFATKINMQNTIFALFVPFIGNAFTIFLFKNAFDTLNDSIKKAAKVDGLSRFKFFWKVAIPLVRSTIFTAALMSFIGSWNSVLWPTMVLKSNSEWVTLPMLLWQIMNSTGDVNGIWNTFPDGTKLQDPQNLKMAGAVVAILPMFIIFLFTKKYLVRGITRNSGSKE</sequence>
<dbReference type="SUPFAM" id="SSF161098">
    <property type="entry name" value="MetI-like"/>
    <property type="match status" value="1"/>
</dbReference>
<feature type="transmembrane region" description="Helical" evidence="7">
    <location>
        <begin position="453"/>
        <end position="470"/>
    </location>
</feature>
<keyword evidence="5 7" id="KW-1133">Transmembrane helix</keyword>
<evidence type="ECO:0000256" key="4">
    <source>
        <dbReference type="ARBA" id="ARBA00022692"/>
    </source>
</evidence>
<feature type="transmembrane region" description="Helical" evidence="7">
    <location>
        <begin position="299"/>
        <end position="321"/>
    </location>
</feature>
<gene>
    <name evidence="9" type="ORF">CXP39_00825</name>
</gene>
<feature type="transmembrane region" description="Helical" evidence="7">
    <location>
        <begin position="37"/>
        <end position="55"/>
    </location>
</feature>
<dbReference type="EMBL" id="CP025257">
    <property type="protein sequence ID" value="AUF83352.1"/>
    <property type="molecule type" value="Genomic_DNA"/>
</dbReference>
<feature type="transmembrane region" description="Helical" evidence="7">
    <location>
        <begin position="7"/>
        <end position="31"/>
    </location>
</feature>
<dbReference type="KEGG" id="msyr:CXP39_00825"/>
<feature type="transmembrane region" description="Helical" evidence="7">
    <location>
        <begin position="199"/>
        <end position="217"/>
    </location>
</feature>
<dbReference type="RefSeq" id="WP_027048458.1">
    <property type="nucleotide sequence ID" value="NZ_CP025257.1"/>
</dbReference>
<keyword evidence="2 7" id="KW-0813">Transport</keyword>
<dbReference type="Pfam" id="PF00528">
    <property type="entry name" value="BPD_transp_1"/>
    <property type="match status" value="1"/>
</dbReference>
<evidence type="ECO:0000259" key="8">
    <source>
        <dbReference type="PROSITE" id="PS50928"/>
    </source>
</evidence>
<keyword evidence="4 7" id="KW-0812">Transmembrane</keyword>
<organism evidence="9 10">
    <name type="scientific">Mesoplasma syrphidae</name>
    <dbReference type="NCBI Taxonomy" id="225999"/>
    <lineage>
        <taxon>Bacteria</taxon>
        <taxon>Bacillati</taxon>
        <taxon>Mycoplasmatota</taxon>
        <taxon>Mollicutes</taxon>
        <taxon>Entomoplasmatales</taxon>
        <taxon>Entomoplasmataceae</taxon>
        <taxon>Mesoplasma</taxon>
    </lineage>
</organism>
<evidence type="ECO:0000256" key="3">
    <source>
        <dbReference type="ARBA" id="ARBA00022475"/>
    </source>
</evidence>
<dbReference type="PANTHER" id="PTHR43744:SF12">
    <property type="entry name" value="ABC TRANSPORTER PERMEASE PROTEIN MG189-RELATED"/>
    <property type="match status" value="1"/>
</dbReference>
<evidence type="ECO:0000313" key="9">
    <source>
        <dbReference type="EMBL" id="AUF83352.1"/>
    </source>
</evidence>
<evidence type="ECO:0000256" key="5">
    <source>
        <dbReference type="ARBA" id="ARBA00022989"/>
    </source>
</evidence>
<dbReference type="Gene3D" id="1.10.3720.10">
    <property type="entry name" value="MetI-like"/>
    <property type="match status" value="1"/>
</dbReference>
<dbReference type="GO" id="GO:0005886">
    <property type="term" value="C:plasma membrane"/>
    <property type="evidence" value="ECO:0007669"/>
    <property type="project" value="UniProtKB-SubCell"/>
</dbReference>
<dbReference type="InterPro" id="IPR000515">
    <property type="entry name" value="MetI-like"/>
</dbReference>
<dbReference type="PROSITE" id="PS50928">
    <property type="entry name" value="ABC_TM1"/>
    <property type="match status" value="1"/>
</dbReference>
<dbReference type="Proteomes" id="UP000233419">
    <property type="component" value="Chromosome"/>
</dbReference>
<comment type="subcellular location">
    <subcellularLocation>
        <location evidence="1 7">Cell membrane</location>
        <topology evidence="1 7">Multi-pass membrane protein</topology>
    </subcellularLocation>
</comment>
<reference evidence="9 10" key="1">
    <citation type="submission" date="2017-12" db="EMBL/GenBank/DDBJ databases">
        <title>Mesoplasma syrphidae YJS, Complete Genome.</title>
        <authorList>
            <person name="Knight T.F."/>
            <person name="Citino T."/>
            <person name="Rubinstein R."/>
            <person name="Neuschaefer Z."/>
        </authorList>
    </citation>
    <scope>NUCLEOTIDE SEQUENCE [LARGE SCALE GENOMIC DNA]</scope>
    <source>
        <strain evidence="9 10">YJS</strain>
    </source>
</reference>
<comment type="similarity">
    <text evidence="7">Belongs to the binding-protein-dependent transport system permease family.</text>
</comment>
<keyword evidence="6 7" id="KW-0472">Membrane</keyword>
<dbReference type="CDD" id="cd06261">
    <property type="entry name" value="TM_PBP2"/>
    <property type="match status" value="1"/>
</dbReference>
<keyword evidence="10" id="KW-1185">Reference proteome</keyword>
<feature type="transmembrane region" description="Helical" evidence="7">
    <location>
        <begin position="374"/>
        <end position="399"/>
    </location>
</feature>
<evidence type="ECO:0000313" key="10">
    <source>
        <dbReference type="Proteomes" id="UP000233419"/>
    </source>
</evidence>